<dbReference type="PANTHER" id="PTHR37946">
    <property type="entry name" value="SLL1969 PROTEIN"/>
    <property type="match status" value="1"/>
</dbReference>
<name>A0ABS5C2E3_9BACT</name>
<accession>A0ABS5C2E3</accession>
<dbReference type="InterPro" id="IPR029058">
    <property type="entry name" value="AB_hydrolase_fold"/>
</dbReference>
<comment type="caution">
    <text evidence="2">The sequence shown here is derived from an EMBL/GenBank/DDBJ whole genome shotgun (WGS) entry which is preliminary data.</text>
</comment>
<keyword evidence="2" id="KW-0378">Hydrolase</keyword>
<dbReference type="SUPFAM" id="SSF53474">
    <property type="entry name" value="alpha/beta-Hydrolases"/>
    <property type="match status" value="1"/>
</dbReference>
<dbReference type="Gene3D" id="3.40.50.1820">
    <property type="entry name" value="alpha/beta hydrolase"/>
    <property type="match status" value="1"/>
</dbReference>
<dbReference type="Proteomes" id="UP000676565">
    <property type="component" value="Unassembled WGS sequence"/>
</dbReference>
<feature type="domain" description="AB hydrolase-1" evidence="1">
    <location>
        <begin position="4"/>
        <end position="154"/>
    </location>
</feature>
<dbReference type="GO" id="GO:0016787">
    <property type="term" value="F:hydrolase activity"/>
    <property type="evidence" value="ECO:0007669"/>
    <property type="project" value="UniProtKB-KW"/>
</dbReference>
<dbReference type="InterPro" id="IPR000073">
    <property type="entry name" value="AB_hydrolase_1"/>
</dbReference>
<dbReference type="Pfam" id="PF12697">
    <property type="entry name" value="Abhydrolase_6"/>
    <property type="match status" value="1"/>
</dbReference>
<evidence type="ECO:0000259" key="1">
    <source>
        <dbReference type="Pfam" id="PF12697"/>
    </source>
</evidence>
<organism evidence="2 3">
    <name type="scientific">Gemmata palustris</name>
    <dbReference type="NCBI Taxonomy" id="2822762"/>
    <lineage>
        <taxon>Bacteria</taxon>
        <taxon>Pseudomonadati</taxon>
        <taxon>Planctomycetota</taxon>
        <taxon>Planctomycetia</taxon>
        <taxon>Gemmatales</taxon>
        <taxon>Gemmataceae</taxon>
        <taxon>Gemmata</taxon>
    </lineage>
</organism>
<evidence type="ECO:0000313" key="2">
    <source>
        <dbReference type="EMBL" id="MBP3960124.1"/>
    </source>
</evidence>
<reference evidence="2 3" key="1">
    <citation type="submission" date="2021-04" db="EMBL/GenBank/DDBJ databases">
        <authorList>
            <person name="Ivanova A."/>
        </authorList>
    </citation>
    <scope>NUCLEOTIDE SEQUENCE [LARGE SCALE GENOMIC DNA]</scope>
    <source>
        <strain evidence="2 3">G18</strain>
    </source>
</reference>
<keyword evidence="3" id="KW-1185">Reference proteome</keyword>
<dbReference type="EMBL" id="JAGKQQ010000001">
    <property type="protein sequence ID" value="MBP3960124.1"/>
    <property type="molecule type" value="Genomic_DNA"/>
</dbReference>
<proteinExistence type="predicted"/>
<dbReference type="RefSeq" id="WP_210661185.1">
    <property type="nucleotide sequence ID" value="NZ_JAGKQQ010000001.1"/>
</dbReference>
<sequence length="215" mass="23234">MQMLLVHGLGRTPLSLFGLAAALRRAGHHTRFFGYLPALESLPRIVRRLTVRLRAIAARGEPVGLVGHSLGGLLLRVALTAVPELKVHHFVTLGTPASVPRMATLAWRWFPLFRLYTRDCGRFLGSAEAFAKLPELRVPFTLIAGTAGPCGRWSPFGAEPNDGVVAVAETRVAGAEPELVPAVHTLIMDSVTVRTRILAIMEGVSVNARPLVLES</sequence>
<evidence type="ECO:0000313" key="3">
    <source>
        <dbReference type="Proteomes" id="UP000676565"/>
    </source>
</evidence>
<gene>
    <name evidence="2" type="ORF">J8F10_33275</name>
</gene>
<dbReference type="PANTHER" id="PTHR37946:SF1">
    <property type="entry name" value="SLL1969 PROTEIN"/>
    <property type="match status" value="1"/>
</dbReference>
<protein>
    <submittedName>
        <fullName evidence="2">Alpha/beta fold hydrolase</fullName>
    </submittedName>
</protein>